<dbReference type="AlphaFoldDB" id="A0A0M4SUJ3"/>
<name>A0A0M4SUJ3_9NOSO</name>
<dbReference type="KEGG" id="npz:ACX27_24290"/>
<reference evidence="4" key="1">
    <citation type="submission" date="2015-07" db="EMBL/GenBank/DDBJ databases">
        <title>Genome Of Nitrogen-Fixing Cyanobacterium Nostoc piscinale CENA21 From Solimoes/Amazon River Floodplain Sediments And Comparative Genomics To Uncover Biosynthetic Natural Products Potential.</title>
        <authorList>
            <person name="Leao T.F."/>
            <person name="Leao P.N."/>
            <person name="Guimaraes P.I."/>
            <person name="de Melo A.G.C."/>
            <person name="Ramos R.T.J."/>
            <person name="Silva A."/>
            <person name="Fiore M.F."/>
            <person name="Schneider M.P.C."/>
        </authorList>
    </citation>
    <scope>NUCLEOTIDE SEQUENCE [LARGE SCALE GENOMIC DNA]</scope>
    <source>
        <strain evidence="4">CENA21</strain>
    </source>
</reference>
<dbReference type="STRING" id="224013.ACX27_24290"/>
<dbReference type="Gene3D" id="3.90.1300.10">
    <property type="entry name" value="Amidase signature (AS) domain"/>
    <property type="match status" value="1"/>
</dbReference>
<sequence length="493" mass="54259">MSSLTFAPAHQLARMIRNREVSAVEVLNAYLAQIAKHNSKLNAICTLDEENAYLRARLADEALAKGENWGALHGVPITIKDIFETAGLLTTAGYIPLKDYVPQQDATVVARLRTAGAVILGKTNMAELAGDYQSTNSLFPQVNNPWNLDYTAGGSSGGSAAAVAAGLSSLDLGNDIAGSVRQPAHFCGVYGLKPTDRRISTAGQIPEVPGMPVCLRQMMTVGCFARSLEDIRLCFSLIAGSDIRRPDVPPIPLDNPSGKSLQNLKIAWLDEWVEVPVASEIRVAMSAIAQTLTQAGVQIERWLPKNFDLSKTLNLYGRMAAYINIYAQPVDRYNLRRSWQQIFRTATQGEKELRKLGDFSRLLPDLLNPRLKGYFEVLTERDRFTTQMDEALEPWDAWLTPVAATPAFTHRPAWSAIEIDGRPYPHAVANGAYTMPFNLSGHPAVVIPIGHTQNGLPIGMQVVGKRWREMELLAIAQELDKVINAFRSPFEII</sequence>
<dbReference type="RefSeq" id="WP_062296230.1">
    <property type="nucleotide sequence ID" value="NZ_CP012036.1"/>
</dbReference>
<gene>
    <name evidence="3" type="ORF">ACX27_24290</name>
</gene>
<dbReference type="Proteomes" id="UP000062645">
    <property type="component" value="Chromosome"/>
</dbReference>
<dbReference type="InterPro" id="IPR036928">
    <property type="entry name" value="AS_sf"/>
</dbReference>
<feature type="domain" description="Amidase" evidence="2">
    <location>
        <begin position="25"/>
        <end position="473"/>
    </location>
</feature>
<dbReference type="PIRSF" id="PIRSF001221">
    <property type="entry name" value="Amidase_fungi"/>
    <property type="match status" value="1"/>
</dbReference>
<dbReference type="PATRIC" id="fig|224013.5.peg.5827"/>
<dbReference type="PANTHER" id="PTHR11895:SF7">
    <property type="entry name" value="GLUTAMYL-TRNA(GLN) AMIDOTRANSFERASE SUBUNIT A, MITOCHONDRIAL"/>
    <property type="match status" value="1"/>
</dbReference>
<dbReference type="EMBL" id="CP012036">
    <property type="protein sequence ID" value="ALF55240.1"/>
    <property type="molecule type" value="Genomic_DNA"/>
</dbReference>
<dbReference type="Pfam" id="PF01425">
    <property type="entry name" value="Amidase"/>
    <property type="match status" value="1"/>
</dbReference>
<protein>
    <submittedName>
        <fullName evidence="3">Amidase</fullName>
    </submittedName>
</protein>
<dbReference type="PANTHER" id="PTHR11895">
    <property type="entry name" value="TRANSAMIDASE"/>
    <property type="match status" value="1"/>
</dbReference>
<dbReference type="GO" id="GO:0003824">
    <property type="term" value="F:catalytic activity"/>
    <property type="evidence" value="ECO:0007669"/>
    <property type="project" value="InterPro"/>
</dbReference>
<evidence type="ECO:0000313" key="4">
    <source>
        <dbReference type="Proteomes" id="UP000062645"/>
    </source>
</evidence>
<dbReference type="OrthoDB" id="9811471at2"/>
<proteinExistence type="inferred from homology"/>
<accession>A0A0M4SUJ3</accession>
<comment type="similarity">
    <text evidence="1">Belongs to the amidase family.</text>
</comment>
<organism evidence="3 4">
    <name type="scientific">Nostoc piscinale CENA21</name>
    <dbReference type="NCBI Taxonomy" id="224013"/>
    <lineage>
        <taxon>Bacteria</taxon>
        <taxon>Bacillati</taxon>
        <taxon>Cyanobacteriota</taxon>
        <taxon>Cyanophyceae</taxon>
        <taxon>Nostocales</taxon>
        <taxon>Nostocaceae</taxon>
        <taxon>Nostoc</taxon>
    </lineage>
</organism>
<dbReference type="InterPro" id="IPR023631">
    <property type="entry name" value="Amidase_dom"/>
</dbReference>
<evidence type="ECO:0000256" key="1">
    <source>
        <dbReference type="ARBA" id="ARBA00009199"/>
    </source>
</evidence>
<reference evidence="3 4" key="2">
    <citation type="journal article" date="2016" name="Genome Announc.">
        <title>Draft Genome Sequence of the N2-Fixing Cyanobacterium Nostoc piscinale CENA21, Isolated from the Brazilian Amazon Floodplain.</title>
        <authorList>
            <person name="Leao T."/>
            <person name="Guimaraes P.I."/>
            <person name="de Melo A.G."/>
            <person name="Ramos R.T."/>
            <person name="Leao P.N."/>
            <person name="Silva A."/>
            <person name="Fiore M.F."/>
            <person name="Schneider M.P."/>
        </authorList>
    </citation>
    <scope>NUCLEOTIDE SEQUENCE [LARGE SCALE GENOMIC DNA]</scope>
    <source>
        <strain evidence="3 4">CENA21</strain>
    </source>
</reference>
<keyword evidence="4" id="KW-1185">Reference proteome</keyword>
<evidence type="ECO:0000259" key="2">
    <source>
        <dbReference type="Pfam" id="PF01425"/>
    </source>
</evidence>
<evidence type="ECO:0000313" key="3">
    <source>
        <dbReference type="EMBL" id="ALF55240.1"/>
    </source>
</evidence>
<dbReference type="InterPro" id="IPR000120">
    <property type="entry name" value="Amidase"/>
</dbReference>
<dbReference type="SUPFAM" id="SSF75304">
    <property type="entry name" value="Amidase signature (AS) enzymes"/>
    <property type="match status" value="1"/>
</dbReference>